<dbReference type="Pfam" id="PF23411">
    <property type="entry name" value="Beta-prop_Vps41"/>
    <property type="match status" value="1"/>
</dbReference>
<feature type="region of interest" description="Disordered" evidence="4">
    <location>
        <begin position="1"/>
        <end position="75"/>
    </location>
</feature>
<dbReference type="PANTHER" id="PTHR12616">
    <property type="entry name" value="VACUOLAR PROTEIN SORTING VPS41"/>
    <property type="match status" value="1"/>
</dbReference>
<dbReference type="InterPro" id="IPR001680">
    <property type="entry name" value="WD40_rpt"/>
</dbReference>
<dbReference type="GO" id="GO:0005770">
    <property type="term" value="C:late endosome"/>
    <property type="evidence" value="ECO:0007669"/>
    <property type="project" value="TreeGrafter"/>
</dbReference>
<evidence type="ECO:0000256" key="2">
    <source>
        <dbReference type="ARBA" id="ARBA00022927"/>
    </source>
</evidence>
<evidence type="ECO:0000256" key="1">
    <source>
        <dbReference type="ARBA" id="ARBA00022448"/>
    </source>
</evidence>
<gene>
    <name evidence="6" type="primary">VPS41</name>
    <name evidence="6" type="ORF">H4R34_004053</name>
</gene>
<accession>A0A9W8AYX4</accession>
<dbReference type="Gene3D" id="1.25.40.10">
    <property type="entry name" value="Tetratricopeptide repeat domain"/>
    <property type="match status" value="1"/>
</dbReference>
<feature type="compositionally biased region" description="Acidic residues" evidence="4">
    <location>
        <begin position="62"/>
        <end position="73"/>
    </location>
</feature>
<feature type="repeat" description="CHCR" evidence="3">
    <location>
        <begin position="721"/>
        <end position="889"/>
    </location>
</feature>
<dbReference type="OrthoDB" id="244107at2759"/>
<evidence type="ECO:0000256" key="4">
    <source>
        <dbReference type="SAM" id="MobiDB-lite"/>
    </source>
</evidence>
<proteinExistence type="predicted"/>
<dbReference type="Proteomes" id="UP001151582">
    <property type="component" value="Unassembled WGS sequence"/>
</dbReference>
<dbReference type="InterPro" id="IPR045111">
    <property type="entry name" value="Vps41/Vps8"/>
</dbReference>
<feature type="compositionally biased region" description="Polar residues" evidence="4">
    <location>
        <begin position="687"/>
        <end position="701"/>
    </location>
</feature>
<dbReference type="GO" id="GO:0009267">
    <property type="term" value="P:cellular response to starvation"/>
    <property type="evidence" value="ECO:0007669"/>
    <property type="project" value="TreeGrafter"/>
</dbReference>
<dbReference type="SUPFAM" id="SSF101908">
    <property type="entry name" value="Putative isomerase YbhE"/>
    <property type="match status" value="1"/>
</dbReference>
<organism evidence="6 7">
    <name type="scientific">Dimargaris verticillata</name>
    <dbReference type="NCBI Taxonomy" id="2761393"/>
    <lineage>
        <taxon>Eukaryota</taxon>
        <taxon>Fungi</taxon>
        <taxon>Fungi incertae sedis</taxon>
        <taxon>Zoopagomycota</taxon>
        <taxon>Kickxellomycotina</taxon>
        <taxon>Dimargaritomycetes</taxon>
        <taxon>Dimargaritales</taxon>
        <taxon>Dimargaritaceae</taxon>
        <taxon>Dimargaris</taxon>
    </lineage>
</organism>
<dbReference type="InterPro" id="IPR057780">
    <property type="entry name" value="Beta-prop_Vps41"/>
</dbReference>
<dbReference type="Gene3D" id="2.130.10.10">
    <property type="entry name" value="YVTN repeat-like/Quinoprotein amine dehydrogenase"/>
    <property type="match status" value="1"/>
</dbReference>
<dbReference type="GO" id="GO:0006623">
    <property type="term" value="P:protein targeting to vacuole"/>
    <property type="evidence" value="ECO:0007669"/>
    <property type="project" value="InterPro"/>
</dbReference>
<dbReference type="SMART" id="SM00320">
    <property type="entry name" value="WD40"/>
    <property type="match status" value="2"/>
</dbReference>
<protein>
    <submittedName>
        <fullName evidence="6">Vacuolar protein sorting-associated protein 41</fullName>
    </submittedName>
</protein>
<dbReference type="GO" id="GO:0030897">
    <property type="term" value="C:HOPS complex"/>
    <property type="evidence" value="ECO:0007669"/>
    <property type="project" value="TreeGrafter"/>
</dbReference>
<dbReference type="GO" id="GO:0034058">
    <property type="term" value="P:endosomal vesicle fusion"/>
    <property type="evidence" value="ECO:0007669"/>
    <property type="project" value="TreeGrafter"/>
</dbReference>
<evidence type="ECO:0000256" key="3">
    <source>
        <dbReference type="PROSITE-ProRule" id="PRU01006"/>
    </source>
</evidence>
<comment type="caution">
    <text evidence="6">The sequence shown here is derived from an EMBL/GenBank/DDBJ whole genome shotgun (WGS) entry which is preliminary data.</text>
</comment>
<reference evidence="6" key="1">
    <citation type="submission" date="2022-07" db="EMBL/GenBank/DDBJ databases">
        <title>Phylogenomic reconstructions and comparative analyses of Kickxellomycotina fungi.</title>
        <authorList>
            <person name="Reynolds N.K."/>
            <person name="Stajich J.E."/>
            <person name="Barry K."/>
            <person name="Grigoriev I.V."/>
            <person name="Crous P."/>
            <person name="Smith M.E."/>
        </authorList>
    </citation>
    <scope>NUCLEOTIDE SEQUENCE</scope>
    <source>
        <strain evidence="6">RSA 567</strain>
    </source>
</reference>
<dbReference type="PANTHER" id="PTHR12616:SF1">
    <property type="entry name" value="VACUOLAR PROTEIN SORTING-ASSOCIATED PROTEIN 41 HOMOLOG"/>
    <property type="match status" value="1"/>
</dbReference>
<dbReference type="InterPro" id="IPR000547">
    <property type="entry name" value="Clathrin_H-chain/VPS_repeat"/>
</dbReference>
<dbReference type="AlphaFoldDB" id="A0A9W8AYX4"/>
<dbReference type="Pfam" id="PF23556">
    <property type="entry name" value="TPR_Vps41"/>
    <property type="match status" value="2"/>
</dbReference>
<feature type="domain" description="Vps41 beta-propeller" evidence="5">
    <location>
        <begin position="76"/>
        <end position="437"/>
    </location>
</feature>
<dbReference type="PROSITE" id="PS50236">
    <property type="entry name" value="CHCR"/>
    <property type="match status" value="1"/>
</dbReference>
<dbReference type="InterPro" id="IPR015943">
    <property type="entry name" value="WD40/YVTN_repeat-like_dom_sf"/>
</dbReference>
<name>A0A9W8AYX4_9FUNG</name>
<evidence type="ECO:0000259" key="5">
    <source>
        <dbReference type="Pfam" id="PF23411"/>
    </source>
</evidence>
<evidence type="ECO:0000313" key="6">
    <source>
        <dbReference type="EMBL" id="KAJ1976237.1"/>
    </source>
</evidence>
<sequence length="1206" mass="133808">MASADGPGLSADSMSQDTAPDDFTTHTNADASGRRARQSKALSSGKVAISASSIHGDGACTEGDDTDDEEEEEPQLKYKRVISAGRETDLLYQDNASCLTVGDKFIAVGTHGGVISLHDLQGNQVQTWRAHSATINALCLDRHGEFIGSAADDGVITVSALLSTEKTSYQFMRPMKCIALHPEYRNQPSRPFVAGGMAGDLVLSERGWLGKKDTLLHSGEGPVFNVQWRHTFIAWACDSGVKVFDTKTQRRITHISRSQGSPRSDLYPCHLCWADDYTLFVGWADAVKVVVIKERSTQEQALGAPLLYAEITAMFQLDAAVCGLAPFDNHILILSYDVDTLQPDETFTDETLQHRPVAYPPSLRIVNYQAEELACDLLTVHGYELFQAHDYRLGMMPLVASGPDPASRHSNASDAEATQEEDRWFYVLSPRDVICARPRDWKDRAEWMVQRARYKEALAILQAEETHPTGPPLPSNLITTVGERYLEHLVDVEQDYIQAGRVCGMVLRNNAPLWEKWVFIFAQLNQLHAISPVVPTTAPRLSSTVYEMVLAFWLTQDVHQLLDIIRVWPADLYNVPSVIAAVEDRLQQLSSRDPSILDATTNSHQLAAPLPSEPTEARELMTILVILYTYQQQPEHIVEYSLQLHQPGMVDKIVEHRWIHEVRNKVVLLMQYDQHMYRQHPLPPSAQPTRRASNTSSVVPSGSQETRQLMELSQMPGVQLLVRYHDAIPPHRVVHQLQTHLYLLHTYLHALYVYDSQGRSYRTNPTAMGTLSILIASSEVSHVLLSAPFHDLQVELYAEYDYPLLLMFLRNASGYRLEHAYRVCESRDLVPEMVYLLGRMGDSHQALQLILYRLHNVPQAIEFAREQNDSDLWDELLTYAQDQPEFVTGLLEHAASYVDPVRVLKSMVPGLQVPGLKRAVIQILHDLQLQVSLRRGCEKILSADCIRFSDHLRRCQRLGIGVDAHAVCLVCQTAIFPAMGDERSPTPSSPSTPWAPLAKLGQPPHLPLLVFFCGHAFHDKCLIRPDILQRIHASSVTTTNRGASFKGSQTLASIVSHSGNPADALSLQEAHHPLAGSLLHLVEQTGGAALSRGGTGNEFVDVENRDARYMRAGLDKASRSATKLLYASSRPVATVRSRPRAASASNVDTKVTQLSLLRSLTDTAPCCPICAHDTNSGATDNPNAIAAPIMTAQSNTKPLMSLTGEV</sequence>
<keyword evidence="2" id="KW-0653">Protein transport</keyword>
<dbReference type="EMBL" id="JANBQB010000451">
    <property type="protein sequence ID" value="KAJ1976237.1"/>
    <property type="molecule type" value="Genomic_DNA"/>
</dbReference>
<feature type="region of interest" description="Disordered" evidence="4">
    <location>
        <begin position="679"/>
        <end position="701"/>
    </location>
</feature>
<keyword evidence="7" id="KW-1185">Reference proteome</keyword>
<dbReference type="GO" id="GO:0016236">
    <property type="term" value="P:macroautophagy"/>
    <property type="evidence" value="ECO:0007669"/>
    <property type="project" value="TreeGrafter"/>
</dbReference>
<evidence type="ECO:0000313" key="7">
    <source>
        <dbReference type="Proteomes" id="UP001151582"/>
    </source>
</evidence>
<keyword evidence="1" id="KW-0813">Transport</keyword>
<dbReference type="InterPro" id="IPR011990">
    <property type="entry name" value="TPR-like_helical_dom_sf"/>
</dbReference>
<dbReference type="SMART" id="SM00299">
    <property type="entry name" value="CLH"/>
    <property type="match status" value="1"/>
</dbReference>